<dbReference type="AlphaFoldDB" id="A0A7W7P223"/>
<organism evidence="2 3">
    <name type="scientific">Pseudomonas nitroreducens</name>
    <dbReference type="NCBI Taxonomy" id="46680"/>
    <lineage>
        <taxon>Bacteria</taxon>
        <taxon>Pseudomonadati</taxon>
        <taxon>Pseudomonadota</taxon>
        <taxon>Gammaproteobacteria</taxon>
        <taxon>Pseudomonadales</taxon>
        <taxon>Pseudomonadaceae</taxon>
        <taxon>Pseudomonas</taxon>
    </lineage>
</organism>
<gene>
    <name evidence="2" type="ORF">HNP46_003977</name>
</gene>
<feature type="domain" description="Spore protein YkvP/CgeB glycosyl transferase-like" evidence="1">
    <location>
        <begin position="230"/>
        <end position="376"/>
    </location>
</feature>
<protein>
    <submittedName>
        <fullName evidence="2">Glycosyltransferase involved in cell wall biosynthesis</fullName>
    </submittedName>
</protein>
<dbReference type="GO" id="GO:0016740">
    <property type="term" value="F:transferase activity"/>
    <property type="evidence" value="ECO:0007669"/>
    <property type="project" value="UniProtKB-KW"/>
</dbReference>
<proteinExistence type="predicted"/>
<comment type="caution">
    <text evidence="2">The sequence shown here is derived from an EMBL/GenBank/DDBJ whole genome shotgun (WGS) entry which is preliminary data.</text>
</comment>
<dbReference type="Proteomes" id="UP000566995">
    <property type="component" value="Unassembled WGS sequence"/>
</dbReference>
<accession>A0A7W7P223</accession>
<sequence length="725" mass="82358">MTSKKRVLVCANPDLNYIDGSSIWSQTISLALAETGAARVDFIAKSAPERGELFQPLTDHSSVTVINGTEPKYWNGAKLRRLTLEQMAGLAGKLFQQSHYDTCVVRGLEIATNLLQHPELLERTWIYLTDIPQDIADYTAEQRQTMAAIAHGCERLLCQTPGFIDLWRTLVPDLAEGKLSLYTPVIPDLPLSCLPIAERERRVIYAGKFKSDWKTLEMAESWPGVNRAVPDSQFVVIGDKIHSDTTSPDYKEKMTRALENTPSLNWLGALSREAVMGQLQMARIGLSWRSESMNDTVEYSTKILEYGAAGCAAIVNRNALHEQLLGEDYPLYANSLDEFRAQLRGGLLDDEKAQLAADRLRALAARHTFSARVEMIRTWLSCKPDIARRRERHTKLKILVAGHDLKFFLPLKKRLKEFGDFEFLMDHWQGHNKHNESASQKLLEKADIIFCEWCLGNIKWFSQHKRADQKLVARFHYQEVRLSYLAEADWEKIDHIAFVSEQIRAEAMEAFPGFPSDKTSVIPNFLDERKFTSEKKTSDADFTLGMIGVAPMRKRMDRALDLLETLLQQDARYCLRIKGTHPLDYGWLLKREEEAAYYKAIFNRINSSEKLRHRVIFDPPGDDVNEWLKMIGYILSPSDGESFHMAVGEGMLTGATPVIWNWPGADEIWPKANVVTGNDQAVYLVRKAIPSAQASGLYEPFLDQYSSGTVARQWRAKLQDLNEPG</sequence>
<dbReference type="EMBL" id="JACHLI010000016">
    <property type="protein sequence ID" value="MBB4865101.1"/>
    <property type="molecule type" value="Genomic_DNA"/>
</dbReference>
<dbReference type="InterPro" id="IPR055259">
    <property type="entry name" value="YkvP/CgeB_Glyco_trans-like"/>
</dbReference>
<dbReference type="PANTHER" id="PTHR12526:SF630">
    <property type="entry name" value="GLYCOSYLTRANSFERASE"/>
    <property type="match status" value="1"/>
</dbReference>
<dbReference type="Pfam" id="PF13524">
    <property type="entry name" value="Glyco_trans_1_2"/>
    <property type="match status" value="1"/>
</dbReference>
<dbReference type="PANTHER" id="PTHR12526">
    <property type="entry name" value="GLYCOSYLTRANSFERASE"/>
    <property type="match status" value="1"/>
</dbReference>
<evidence type="ECO:0000313" key="3">
    <source>
        <dbReference type="Proteomes" id="UP000566995"/>
    </source>
</evidence>
<keyword evidence="2" id="KW-0808">Transferase</keyword>
<dbReference type="SUPFAM" id="SSF53756">
    <property type="entry name" value="UDP-Glycosyltransferase/glycogen phosphorylase"/>
    <property type="match status" value="2"/>
</dbReference>
<evidence type="ECO:0000313" key="2">
    <source>
        <dbReference type="EMBL" id="MBB4865101.1"/>
    </source>
</evidence>
<reference evidence="2 3" key="1">
    <citation type="submission" date="2020-08" db="EMBL/GenBank/DDBJ databases">
        <title>Functional genomics of gut bacteria from endangered species of beetles.</title>
        <authorList>
            <person name="Carlos-Shanley C."/>
        </authorList>
    </citation>
    <scope>NUCLEOTIDE SEQUENCE [LARGE SCALE GENOMIC DNA]</scope>
    <source>
        <strain evidence="2 3">S00179</strain>
    </source>
</reference>
<dbReference type="RefSeq" id="WP_184592199.1">
    <property type="nucleotide sequence ID" value="NZ_JACHLI010000016.1"/>
</dbReference>
<evidence type="ECO:0000259" key="1">
    <source>
        <dbReference type="Pfam" id="PF13524"/>
    </source>
</evidence>
<name>A0A7W7P223_PSENT</name>
<dbReference type="Gene3D" id="3.40.50.2000">
    <property type="entry name" value="Glycogen Phosphorylase B"/>
    <property type="match status" value="3"/>
</dbReference>